<dbReference type="Proteomes" id="UP000470302">
    <property type="component" value="Unassembled WGS sequence"/>
</dbReference>
<reference evidence="3 4" key="1">
    <citation type="submission" date="2020-01" db="EMBL/GenBank/DDBJ databases">
        <title>Novel species isolated from a subtropical stream in China.</title>
        <authorList>
            <person name="Lu H."/>
        </authorList>
    </citation>
    <scope>NUCLEOTIDE SEQUENCE [LARGE SCALE GENOMIC DNA]</scope>
    <source>
        <strain evidence="3 4">FT82W</strain>
    </source>
</reference>
<dbReference type="AlphaFoldDB" id="A0A845G364"/>
<dbReference type="RefSeq" id="WP_161096486.1">
    <property type="nucleotide sequence ID" value="NZ_WWCW01000021.1"/>
</dbReference>
<protein>
    <submittedName>
        <fullName evidence="3">DUF3592 domain-containing protein</fullName>
    </submittedName>
</protein>
<evidence type="ECO:0000256" key="1">
    <source>
        <dbReference type="SAM" id="Phobius"/>
    </source>
</evidence>
<dbReference type="InterPro" id="IPR021994">
    <property type="entry name" value="DUF3592"/>
</dbReference>
<proteinExistence type="predicted"/>
<feature type="transmembrane region" description="Helical" evidence="1">
    <location>
        <begin position="100"/>
        <end position="124"/>
    </location>
</feature>
<evidence type="ECO:0000259" key="2">
    <source>
        <dbReference type="Pfam" id="PF12158"/>
    </source>
</evidence>
<sequence length="125" mass="14024">MKLLLAAILVPFAGLLVLVLAYKLAFLCLSRRGTAIVTHTALHQQEDSEGYLNRHYRISIRYEVAGRSYEAGGFQGLVDYAVGSEVSIRYRRSRPQDVHLGYWSSLWTLAVATALAVSFAWFMVN</sequence>
<accession>A0A845G364</accession>
<keyword evidence="1" id="KW-0472">Membrane</keyword>
<evidence type="ECO:0000313" key="4">
    <source>
        <dbReference type="Proteomes" id="UP000470302"/>
    </source>
</evidence>
<keyword evidence="1" id="KW-1133">Transmembrane helix</keyword>
<gene>
    <name evidence="3" type="ORF">GTP91_09075</name>
</gene>
<feature type="domain" description="DUF3592" evidence="2">
    <location>
        <begin position="34"/>
        <end position="101"/>
    </location>
</feature>
<comment type="caution">
    <text evidence="3">The sequence shown here is derived from an EMBL/GenBank/DDBJ whole genome shotgun (WGS) entry which is preliminary data.</text>
</comment>
<organism evidence="3 4">
    <name type="scientific">Duganella vulcania</name>
    <dbReference type="NCBI Taxonomy" id="2692166"/>
    <lineage>
        <taxon>Bacteria</taxon>
        <taxon>Pseudomonadati</taxon>
        <taxon>Pseudomonadota</taxon>
        <taxon>Betaproteobacteria</taxon>
        <taxon>Burkholderiales</taxon>
        <taxon>Oxalobacteraceae</taxon>
        <taxon>Telluria group</taxon>
        <taxon>Duganella</taxon>
    </lineage>
</organism>
<evidence type="ECO:0000313" key="3">
    <source>
        <dbReference type="EMBL" id="MYM87329.1"/>
    </source>
</evidence>
<keyword evidence="1" id="KW-0812">Transmembrane</keyword>
<dbReference type="EMBL" id="WWCW01000021">
    <property type="protein sequence ID" value="MYM87329.1"/>
    <property type="molecule type" value="Genomic_DNA"/>
</dbReference>
<dbReference type="Pfam" id="PF12158">
    <property type="entry name" value="DUF3592"/>
    <property type="match status" value="1"/>
</dbReference>
<name>A0A845G364_9BURK</name>